<accession>A0ABM1VZJ0</accession>
<organism evidence="1 3">
    <name type="scientific">Aplysia californica</name>
    <name type="common">California sea hare</name>
    <dbReference type="NCBI Taxonomy" id="6500"/>
    <lineage>
        <taxon>Eukaryota</taxon>
        <taxon>Metazoa</taxon>
        <taxon>Spiralia</taxon>
        <taxon>Lophotrochozoa</taxon>
        <taxon>Mollusca</taxon>
        <taxon>Gastropoda</taxon>
        <taxon>Heterobranchia</taxon>
        <taxon>Euthyneura</taxon>
        <taxon>Tectipleura</taxon>
        <taxon>Aplysiida</taxon>
        <taxon>Aplysioidea</taxon>
        <taxon>Aplysiidae</taxon>
        <taxon>Aplysia</taxon>
    </lineage>
</organism>
<name>A0ABM1VZJ0_APLCA</name>
<protein>
    <submittedName>
        <fullName evidence="2 3">Uncharacterized protein LOC106012878 isoform X1</fullName>
    </submittedName>
</protein>
<gene>
    <name evidence="2 3" type="primary">LOC106012878</name>
</gene>
<dbReference type="RefSeq" id="XP_035827833.1">
    <property type="nucleotide sequence ID" value="XM_035971940.1"/>
</dbReference>
<evidence type="ECO:0000313" key="3">
    <source>
        <dbReference type="RefSeq" id="XP_035827833.1"/>
    </source>
</evidence>
<evidence type="ECO:0000313" key="2">
    <source>
        <dbReference type="RefSeq" id="XP_012942536.1"/>
    </source>
</evidence>
<keyword evidence="1" id="KW-1185">Reference proteome</keyword>
<proteinExistence type="predicted"/>
<dbReference type="Proteomes" id="UP000694888">
    <property type="component" value="Unplaced"/>
</dbReference>
<dbReference type="GeneID" id="106012878"/>
<reference evidence="2 3" key="1">
    <citation type="submission" date="2025-05" db="UniProtKB">
        <authorList>
            <consortium name="RefSeq"/>
        </authorList>
    </citation>
    <scope>IDENTIFICATION</scope>
</reference>
<sequence length="221" mass="24640">MVQVNGKVNITHMKVVAVVLLLAGTSLVKGSRKRSEPQPYVKSLQPHTNPVDCNIPLEERYNNLFLSDERIRTMSQSRDLGEVFKIDNVKFSYDFPGICASNESLKSHRLKSSNSQPTCKQRSSVQYGNTCCETFCSHSKMTFTVPSSVVSVYDGSSYNVVHNTDSYQLVHEASCESLGKSCAPHGVCSLKERIQWILVDKGSYNSFVPVRIGNHCICQHS</sequence>
<dbReference type="RefSeq" id="XP_012942536.1">
    <property type="nucleotide sequence ID" value="XM_013087082.2"/>
</dbReference>
<evidence type="ECO:0000313" key="1">
    <source>
        <dbReference type="Proteomes" id="UP000694888"/>
    </source>
</evidence>